<dbReference type="Pfam" id="PF13439">
    <property type="entry name" value="Glyco_transf_4"/>
    <property type="match status" value="1"/>
</dbReference>
<evidence type="ECO:0000259" key="1">
    <source>
        <dbReference type="Pfam" id="PF13439"/>
    </source>
</evidence>
<dbReference type="RefSeq" id="WP_083224585.1">
    <property type="nucleotide sequence ID" value="NZ_CP014168.1"/>
</dbReference>
<dbReference type="KEGG" id="span:AWL63_08880"/>
<dbReference type="CDD" id="cd03811">
    <property type="entry name" value="GT4_GT28_WabH-like"/>
    <property type="match status" value="1"/>
</dbReference>
<dbReference type="PANTHER" id="PTHR12526:SF636">
    <property type="entry name" value="BLL3647 PROTEIN"/>
    <property type="match status" value="1"/>
</dbReference>
<dbReference type="GO" id="GO:0016757">
    <property type="term" value="F:glycosyltransferase activity"/>
    <property type="evidence" value="ECO:0007669"/>
    <property type="project" value="TreeGrafter"/>
</dbReference>
<organism evidence="2 3">
    <name type="scientific">Sphingomonas panacis</name>
    <dbReference type="NCBI Taxonomy" id="1560345"/>
    <lineage>
        <taxon>Bacteria</taxon>
        <taxon>Pseudomonadati</taxon>
        <taxon>Pseudomonadota</taxon>
        <taxon>Alphaproteobacteria</taxon>
        <taxon>Sphingomonadales</taxon>
        <taxon>Sphingomonadaceae</taxon>
        <taxon>Sphingomonas</taxon>
    </lineage>
</organism>
<proteinExistence type="predicted"/>
<dbReference type="SUPFAM" id="SSF53756">
    <property type="entry name" value="UDP-Glycosyltransferase/glycogen phosphorylase"/>
    <property type="match status" value="1"/>
</dbReference>
<dbReference type="STRING" id="1560345.AWL63_08880"/>
<name>A0A1B3Z9G9_9SPHN</name>
<gene>
    <name evidence="2" type="ORF">AWL63_08880</name>
</gene>
<dbReference type="AlphaFoldDB" id="A0A1B3Z9G9"/>
<sequence length="365" mass="39093">MKIAFFYEGLKPGGVEHMIANLSHDLIARGHSLTLILAGAPTPRDYPVAPGVGVHWLRHPTSSARGTIVTLARMLRAGRYDIVLSAMPQFNNAAVIARLLSGTKARNVLTERTNPQADYARLVGWKQKAWHKAAMLAYPFASEIVAVSAGLADSLARFARLDRNRITVIHNPAYRPHVHGPEAAHPWTRDANGPVIVAAGRLVEQKDFATLLRALALVERQDVRAVIFGDGPLRAELEALIAQLNLTERVALPGFVPDITPSIAAAGCFVLSSAWEGFGNVLIEALGAGASIVTTDCPDGPREIVADGRFGALVPVGDAPAMAHAIDAMLRAPAAPERQVARARDFSVAIACDRYEAVFRRALGA</sequence>
<reference evidence="2 3" key="1">
    <citation type="submission" date="2016-01" db="EMBL/GenBank/DDBJ databases">
        <title>Complete genome and mega plasmid sequence of Sphingomonas panacis DCY99 elicits systemic resistance in rice to Xanthomonas oryzae.</title>
        <authorList>
            <person name="Kim Y.J."/>
            <person name="Yang D.C."/>
            <person name="Sing P."/>
        </authorList>
    </citation>
    <scope>NUCLEOTIDE SEQUENCE [LARGE SCALE GENOMIC DNA]</scope>
    <source>
        <strain evidence="2 3">DCY99</strain>
    </source>
</reference>
<evidence type="ECO:0000313" key="2">
    <source>
        <dbReference type="EMBL" id="AOH84066.1"/>
    </source>
</evidence>
<evidence type="ECO:0000313" key="3">
    <source>
        <dbReference type="Proteomes" id="UP000094256"/>
    </source>
</evidence>
<dbReference type="Pfam" id="PF13692">
    <property type="entry name" value="Glyco_trans_1_4"/>
    <property type="match status" value="1"/>
</dbReference>
<dbReference type="InterPro" id="IPR028098">
    <property type="entry name" value="Glyco_trans_4-like_N"/>
</dbReference>
<dbReference type="OrthoDB" id="9790710at2"/>
<dbReference type="EMBL" id="CP014168">
    <property type="protein sequence ID" value="AOH84066.1"/>
    <property type="molecule type" value="Genomic_DNA"/>
</dbReference>
<dbReference type="PANTHER" id="PTHR12526">
    <property type="entry name" value="GLYCOSYLTRANSFERASE"/>
    <property type="match status" value="1"/>
</dbReference>
<keyword evidence="3" id="KW-1185">Reference proteome</keyword>
<dbReference type="Gene3D" id="3.40.50.2000">
    <property type="entry name" value="Glycogen Phosphorylase B"/>
    <property type="match status" value="2"/>
</dbReference>
<dbReference type="Proteomes" id="UP000094256">
    <property type="component" value="Chromosome"/>
</dbReference>
<feature type="domain" description="Glycosyltransferase subfamily 4-like N-terminal" evidence="1">
    <location>
        <begin position="12"/>
        <end position="172"/>
    </location>
</feature>
<accession>A0A1B3Z9G9</accession>
<protein>
    <recommendedName>
        <fullName evidence="1">Glycosyltransferase subfamily 4-like N-terminal domain-containing protein</fullName>
    </recommendedName>
</protein>